<keyword evidence="4" id="KW-1185">Reference proteome</keyword>
<feature type="signal peptide" evidence="2">
    <location>
        <begin position="1"/>
        <end position="21"/>
    </location>
</feature>
<name>A0A4U5NY82_STECR</name>
<feature type="region of interest" description="Disordered" evidence="1">
    <location>
        <begin position="332"/>
        <end position="401"/>
    </location>
</feature>
<feature type="compositionally biased region" description="Basic and acidic residues" evidence="1">
    <location>
        <begin position="356"/>
        <end position="367"/>
    </location>
</feature>
<gene>
    <name evidence="3" type="ORF">L596_012763</name>
</gene>
<feature type="chain" id="PRO_5020943514" evidence="2">
    <location>
        <begin position="22"/>
        <end position="457"/>
    </location>
</feature>
<keyword evidence="2" id="KW-0732">Signal</keyword>
<sequence>MVDLLGFTALLLVFAATSATAKENVKSFFTGGTGYIPYQGRFPPCSARRMKTLYYHAVSCHGFIRVPLNTRRSREETLHFSEDVLRQRQEPHVPALQQARLRGVLLGDGGFEVERDHLDAVPKIRRPCVDVHGLHVGWKRPRSETRHLQPEYICDPEGAMYKPLAKLFVFQDGNQYQVRENGGKHLQNRELKCTATYNHHCHKRVDPMMKYLGRTDEDLLGSDACMSGYWEYRNFQIINQLYDSHVVFSYNRPNLTVSRGYEYISKSEQYYVILSTANAYDRYAYMKDPTVKIRHEQQCYIRKMRPDLRELPEVIMMPYTWMDEFVVPKETAPDAPTRNKYTTQQPVPSTTTKPTPIEKPEKPKPIREGSINTPNVTSPIEKDPPKVKNPDEDDGSVGESDVTEKLSVFDKDYFDDQDIIAVAVKKQSGIKVKRGVKPSIGTFVGFVSAMLVAYMFI</sequence>
<feature type="compositionally biased region" description="Basic and acidic residues" evidence="1">
    <location>
        <begin position="380"/>
        <end position="390"/>
    </location>
</feature>
<protein>
    <submittedName>
        <fullName evidence="3">Uncharacterized protein</fullName>
    </submittedName>
</protein>
<evidence type="ECO:0000256" key="2">
    <source>
        <dbReference type="SAM" id="SignalP"/>
    </source>
</evidence>
<accession>A0A4U5NY82</accession>
<organism evidence="3 4">
    <name type="scientific">Steinernema carpocapsae</name>
    <name type="common">Entomopathogenic nematode</name>
    <dbReference type="NCBI Taxonomy" id="34508"/>
    <lineage>
        <taxon>Eukaryota</taxon>
        <taxon>Metazoa</taxon>
        <taxon>Ecdysozoa</taxon>
        <taxon>Nematoda</taxon>
        <taxon>Chromadorea</taxon>
        <taxon>Rhabditida</taxon>
        <taxon>Tylenchina</taxon>
        <taxon>Panagrolaimomorpha</taxon>
        <taxon>Strongyloidoidea</taxon>
        <taxon>Steinernematidae</taxon>
        <taxon>Steinernema</taxon>
    </lineage>
</organism>
<comment type="caution">
    <text evidence="3">The sequence shown here is derived from an EMBL/GenBank/DDBJ whole genome shotgun (WGS) entry which is preliminary data.</text>
</comment>
<dbReference type="Proteomes" id="UP000298663">
    <property type="component" value="Unassembled WGS sequence"/>
</dbReference>
<proteinExistence type="predicted"/>
<dbReference type="EMBL" id="AZBU02000003">
    <property type="protein sequence ID" value="TKR88536.1"/>
    <property type="molecule type" value="Genomic_DNA"/>
</dbReference>
<evidence type="ECO:0000256" key="1">
    <source>
        <dbReference type="SAM" id="MobiDB-lite"/>
    </source>
</evidence>
<reference evidence="3 4" key="1">
    <citation type="journal article" date="2015" name="Genome Biol.">
        <title>Comparative genomics of Steinernema reveals deeply conserved gene regulatory networks.</title>
        <authorList>
            <person name="Dillman A.R."/>
            <person name="Macchietto M."/>
            <person name="Porter C.F."/>
            <person name="Rogers A."/>
            <person name="Williams B."/>
            <person name="Antoshechkin I."/>
            <person name="Lee M.M."/>
            <person name="Goodwin Z."/>
            <person name="Lu X."/>
            <person name="Lewis E.E."/>
            <person name="Goodrich-Blair H."/>
            <person name="Stock S.P."/>
            <person name="Adams B.J."/>
            <person name="Sternberg P.W."/>
            <person name="Mortazavi A."/>
        </authorList>
    </citation>
    <scope>NUCLEOTIDE SEQUENCE [LARGE SCALE GENOMIC DNA]</scope>
    <source>
        <strain evidence="3 4">ALL</strain>
    </source>
</reference>
<feature type="compositionally biased region" description="Polar residues" evidence="1">
    <location>
        <begin position="339"/>
        <end position="349"/>
    </location>
</feature>
<evidence type="ECO:0000313" key="3">
    <source>
        <dbReference type="EMBL" id="TKR88536.1"/>
    </source>
</evidence>
<dbReference type="AlphaFoldDB" id="A0A4U5NY82"/>
<reference evidence="3 4" key="2">
    <citation type="journal article" date="2019" name="G3 (Bethesda)">
        <title>Hybrid Assembly of the Genome of the Entomopathogenic Nematode Steinernema carpocapsae Identifies the X-Chromosome.</title>
        <authorList>
            <person name="Serra L."/>
            <person name="Macchietto M."/>
            <person name="Macias-Munoz A."/>
            <person name="McGill C.J."/>
            <person name="Rodriguez I.M."/>
            <person name="Rodriguez B."/>
            <person name="Murad R."/>
            <person name="Mortazavi A."/>
        </authorList>
    </citation>
    <scope>NUCLEOTIDE SEQUENCE [LARGE SCALE GENOMIC DNA]</scope>
    <source>
        <strain evidence="3 4">ALL</strain>
    </source>
</reference>
<evidence type="ECO:0000313" key="4">
    <source>
        <dbReference type="Proteomes" id="UP000298663"/>
    </source>
</evidence>